<evidence type="ECO:0000256" key="4">
    <source>
        <dbReference type="ARBA" id="ARBA00023242"/>
    </source>
</evidence>
<dbReference type="Gene3D" id="2.60.200.20">
    <property type="match status" value="1"/>
</dbReference>
<evidence type="ECO:0000313" key="8">
    <source>
        <dbReference type="EMBL" id="EIE87307.1"/>
    </source>
</evidence>
<feature type="region of interest" description="Disordered" evidence="6">
    <location>
        <begin position="236"/>
        <end position="388"/>
    </location>
</feature>
<dbReference type="GO" id="GO:0030870">
    <property type="term" value="C:Mre11 complex"/>
    <property type="evidence" value="ECO:0007669"/>
    <property type="project" value="InterPro"/>
</dbReference>
<keyword evidence="4" id="KW-0539">Nucleus</keyword>
<dbReference type="STRING" id="246409.I1CFS7"/>
<evidence type="ECO:0000313" key="9">
    <source>
        <dbReference type="Proteomes" id="UP000009138"/>
    </source>
</evidence>
<dbReference type="InterPro" id="IPR043014">
    <property type="entry name" value="Nibrin_BRCT2_sf"/>
</dbReference>
<feature type="region of interest" description="Disordered" evidence="6">
    <location>
        <begin position="417"/>
        <end position="474"/>
    </location>
</feature>
<dbReference type="eggNOG" id="ENOG502TASY">
    <property type="taxonomic scope" value="Eukaryota"/>
</dbReference>
<dbReference type="PANTHER" id="PTHR12162">
    <property type="entry name" value="NIBRIN-RELATED"/>
    <property type="match status" value="1"/>
</dbReference>
<dbReference type="AlphaFoldDB" id="I1CFS7"/>
<keyword evidence="2" id="KW-0227">DNA damage</keyword>
<dbReference type="RefSeq" id="XP_067522703.1">
    <property type="nucleotide sequence ID" value="XM_067666602.1"/>
</dbReference>
<evidence type="ECO:0000256" key="2">
    <source>
        <dbReference type="ARBA" id="ARBA00022763"/>
    </source>
</evidence>
<feature type="compositionally biased region" description="Polar residues" evidence="6">
    <location>
        <begin position="448"/>
        <end position="473"/>
    </location>
</feature>
<proteinExistence type="inferred from homology"/>
<comment type="similarity">
    <text evidence="5">Belongs to the Nibrin family.</text>
</comment>
<keyword evidence="3" id="KW-0234">DNA repair</keyword>
<evidence type="ECO:0000256" key="6">
    <source>
        <dbReference type="SAM" id="MobiDB-lite"/>
    </source>
</evidence>
<feature type="compositionally biased region" description="Low complexity" evidence="6">
    <location>
        <begin position="361"/>
        <end position="384"/>
    </location>
</feature>
<dbReference type="InterPro" id="IPR000253">
    <property type="entry name" value="FHA_dom"/>
</dbReference>
<dbReference type="PANTHER" id="PTHR12162:SF0">
    <property type="entry name" value="NIBRIN"/>
    <property type="match status" value="1"/>
</dbReference>
<dbReference type="GO" id="GO:0003684">
    <property type="term" value="F:damaged DNA binding"/>
    <property type="evidence" value="ECO:0007669"/>
    <property type="project" value="TreeGrafter"/>
</dbReference>
<dbReference type="GO" id="GO:0007095">
    <property type="term" value="P:mitotic G2 DNA damage checkpoint signaling"/>
    <property type="evidence" value="ECO:0007669"/>
    <property type="project" value="InterPro"/>
</dbReference>
<dbReference type="EMBL" id="CH476741">
    <property type="protein sequence ID" value="EIE87307.1"/>
    <property type="molecule type" value="Genomic_DNA"/>
</dbReference>
<reference evidence="8 9" key="1">
    <citation type="journal article" date="2009" name="PLoS Genet.">
        <title>Genomic analysis of the basal lineage fungus Rhizopus oryzae reveals a whole-genome duplication.</title>
        <authorList>
            <person name="Ma L.-J."/>
            <person name="Ibrahim A.S."/>
            <person name="Skory C."/>
            <person name="Grabherr M.G."/>
            <person name="Burger G."/>
            <person name="Butler M."/>
            <person name="Elias M."/>
            <person name="Idnurm A."/>
            <person name="Lang B.F."/>
            <person name="Sone T."/>
            <person name="Abe A."/>
            <person name="Calvo S.E."/>
            <person name="Corrochano L.M."/>
            <person name="Engels R."/>
            <person name="Fu J."/>
            <person name="Hansberg W."/>
            <person name="Kim J.-M."/>
            <person name="Kodira C.D."/>
            <person name="Koehrsen M.J."/>
            <person name="Liu B."/>
            <person name="Miranda-Saavedra D."/>
            <person name="O'Leary S."/>
            <person name="Ortiz-Castellanos L."/>
            <person name="Poulter R."/>
            <person name="Rodriguez-Romero J."/>
            <person name="Ruiz-Herrera J."/>
            <person name="Shen Y.-Q."/>
            <person name="Zeng Q."/>
            <person name="Galagan J."/>
            <person name="Birren B.W."/>
            <person name="Cuomo C.A."/>
            <person name="Wickes B.L."/>
        </authorList>
    </citation>
    <scope>NUCLEOTIDE SEQUENCE [LARGE SCALE GENOMIC DNA]</scope>
    <source>
        <strain evidence="9">RA 99-880 / ATCC MYA-4621 / FGSC 9543 / NRRL 43880</strain>
    </source>
</reference>
<feature type="compositionally biased region" description="Polar residues" evidence="6">
    <location>
        <begin position="314"/>
        <end position="329"/>
    </location>
</feature>
<dbReference type="OrthoDB" id="552194at2759"/>
<feature type="compositionally biased region" description="Polar residues" evidence="6">
    <location>
        <begin position="279"/>
        <end position="294"/>
    </location>
</feature>
<evidence type="ECO:0000256" key="1">
    <source>
        <dbReference type="ARBA" id="ARBA00004123"/>
    </source>
</evidence>
<comment type="subcellular location">
    <subcellularLocation>
        <location evidence="1">Nucleus</location>
    </subcellularLocation>
</comment>
<evidence type="ECO:0000259" key="7">
    <source>
        <dbReference type="Pfam" id="PF00498"/>
    </source>
</evidence>
<feature type="region of interest" description="Disordered" evidence="6">
    <location>
        <begin position="489"/>
        <end position="555"/>
    </location>
</feature>
<dbReference type="Pfam" id="PF00498">
    <property type="entry name" value="FHA"/>
    <property type="match status" value="1"/>
</dbReference>
<feature type="domain" description="FHA" evidence="7">
    <location>
        <begin position="16"/>
        <end position="78"/>
    </location>
</feature>
<dbReference type="Proteomes" id="UP000009138">
    <property type="component" value="Unassembled WGS sequence"/>
</dbReference>
<feature type="compositionally biased region" description="Polar residues" evidence="6">
    <location>
        <begin position="248"/>
        <end position="257"/>
    </location>
</feature>
<evidence type="ECO:0000256" key="3">
    <source>
        <dbReference type="ARBA" id="ARBA00023204"/>
    </source>
</evidence>
<dbReference type="InterPro" id="IPR008984">
    <property type="entry name" value="SMAD_FHA_dom_sf"/>
</dbReference>
<dbReference type="InParanoid" id="I1CFS7"/>
<keyword evidence="9" id="KW-1185">Reference proteome</keyword>
<organism evidence="8 9">
    <name type="scientific">Rhizopus delemar (strain RA 99-880 / ATCC MYA-4621 / FGSC 9543 / NRRL 43880)</name>
    <name type="common">Mucormycosis agent</name>
    <name type="synonym">Rhizopus arrhizus var. delemar</name>
    <dbReference type="NCBI Taxonomy" id="246409"/>
    <lineage>
        <taxon>Eukaryota</taxon>
        <taxon>Fungi</taxon>
        <taxon>Fungi incertae sedis</taxon>
        <taxon>Mucoromycota</taxon>
        <taxon>Mucoromycotina</taxon>
        <taxon>Mucoromycetes</taxon>
        <taxon>Mucorales</taxon>
        <taxon>Mucorineae</taxon>
        <taxon>Rhizopodaceae</taxon>
        <taxon>Rhizopus</taxon>
    </lineage>
</organism>
<gene>
    <name evidence="8" type="ORF">RO3G_12018</name>
</gene>
<accession>I1CFS7</accession>
<feature type="compositionally biased region" description="Low complexity" evidence="6">
    <location>
        <begin position="520"/>
        <end position="545"/>
    </location>
</feature>
<dbReference type="VEuPathDB" id="FungiDB:RO3G_12018"/>
<sequence>MRVQCTFAWKRIHHWQKGISKKHATIHIGPMTISDLENVNYKPDITITAHETSYGTRLNGELLNGSVPLHHEDILQLGSLGFYMKVRWKPVAVCRNAAKNLIVSDRLIYALVNNKPIVSDKWLDKLIELGDVEEADAAIEPVVLKDYGPLKKTIELTYNPNREELFESIEFWIFTKAQPVPELLSNDQWIALERQFCSQHGFVRTIPEHEMIYSVLYCSTNTLCNPRVRYPFETSTTAIEPSPHPQTPVENQPNQSSDRLETSSRLYRSEANPPVSLDPASSSETSPVSCSGQGTIPFDPSANHTYTERDTLPFNPSSVLPSITRSQADTVPFDPSRTLRSVSHSERDTVPFDPSKALLPETNTTSFNSSETLLLSKPEPLSPSHDWEDETKDLSACAETGSLAPSLNQFFNDMVGDFEPLPPPSDEEVKDNDSKPANRNGACAVAIDSTTIRSSETKTPLALSSSANTTTIEQEPLAAELTTASEALDTEQLTTEPPAPSSPLSPIPVSTDSFQTEPLTAESEQTTDSTTETRTTTTQSSSYRTGVRSSPVEDDVPSAQVVYVKLVKNTCSPITQSSSSSTGINYKRFQT</sequence>
<feature type="compositionally biased region" description="Pro residues" evidence="6">
    <location>
        <begin position="497"/>
        <end position="506"/>
    </location>
</feature>
<protein>
    <recommendedName>
        <fullName evidence="7">FHA domain-containing protein</fullName>
    </recommendedName>
</protein>
<evidence type="ECO:0000256" key="5">
    <source>
        <dbReference type="ARBA" id="ARBA00044757"/>
    </source>
</evidence>
<dbReference type="Gene3D" id="3.40.50.10980">
    <property type="entry name" value="Nibrin, BRCT2 domain"/>
    <property type="match status" value="1"/>
</dbReference>
<dbReference type="GO" id="GO:0000724">
    <property type="term" value="P:double-strand break repair via homologous recombination"/>
    <property type="evidence" value="ECO:0007669"/>
    <property type="project" value="TreeGrafter"/>
</dbReference>
<dbReference type="SUPFAM" id="SSF49879">
    <property type="entry name" value="SMAD/FHA domain"/>
    <property type="match status" value="1"/>
</dbReference>
<dbReference type="GeneID" id="93618983"/>
<dbReference type="InterPro" id="IPR040227">
    <property type="entry name" value="Nibrin-rel"/>
</dbReference>
<name>I1CFS7_RHIO9</name>